<keyword evidence="2" id="KW-1185">Reference proteome</keyword>
<gene>
    <name evidence="1" type="ORF">MSG28_004382</name>
</gene>
<sequence length="66" mass="7666">MRSMEQSVNKRSVEVEELHEQSFLTYKHSYHKVVLEADGSNNKLDGKKNKRRGVKFGEQETAVEND</sequence>
<reference evidence="1 2" key="1">
    <citation type="journal article" date="2022" name="Genome Biol. Evol.">
        <title>The Spruce Budworm Genome: Reconstructing the Evolutionary History of Antifreeze Proteins.</title>
        <authorList>
            <person name="Beliveau C."/>
            <person name="Gagne P."/>
            <person name="Picq S."/>
            <person name="Vernygora O."/>
            <person name="Keeling C.I."/>
            <person name="Pinkney K."/>
            <person name="Doucet D."/>
            <person name="Wen F."/>
            <person name="Johnston J.S."/>
            <person name="Maaroufi H."/>
            <person name="Boyle B."/>
            <person name="Laroche J."/>
            <person name="Dewar K."/>
            <person name="Juretic N."/>
            <person name="Blackburn G."/>
            <person name="Nisole A."/>
            <person name="Brunet B."/>
            <person name="Brandao M."/>
            <person name="Lumley L."/>
            <person name="Duan J."/>
            <person name="Quan G."/>
            <person name="Lucarotti C.J."/>
            <person name="Roe A.D."/>
            <person name="Sperling F.A.H."/>
            <person name="Levesque R.C."/>
            <person name="Cusson M."/>
        </authorList>
    </citation>
    <scope>NUCLEOTIDE SEQUENCE [LARGE SCALE GENOMIC DNA]</scope>
    <source>
        <strain evidence="1">Glfc:IPQL:Cfum</strain>
    </source>
</reference>
<dbReference type="Proteomes" id="UP001064048">
    <property type="component" value="Chromosome 6"/>
</dbReference>
<name>A0ACC0KIV5_CHOFU</name>
<proteinExistence type="predicted"/>
<evidence type="ECO:0000313" key="1">
    <source>
        <dbReference type="EMBL" id="KAI8436348.1"/>
    </source>
</evidence>
<dbReference type="EMBL" id="CM046106">
    <property type="protein sequence ID" value="KAI8436348.1"/>
    <property type="molecule type" value="Genomic_DNA"/>
</dbReference>
<accession>A0ACC0KIV5</accession>
<evidence type="ECO:0000313" key="2">
    <source>
        <dbReference type="Proteomes" id="UP001064048"/>
    </source>
</evidence>
<organism evidence="1 2">
    <name type="scientific">Choristoneura fumiferana</name>
    <name type="common">Spruce budworm moth</name>
    <name type="synonym">Archips fumiferana</name>
    <dbReference type="NCBI Taxonomy" id="7141"/>
    <lineage>
        <taxon>Eukaryota</taxon>
        <taxon>Metazoa</taxon>
        <taxon>Ecdysozoa</taxon>
        <taxon>Arthropoda</taxon>
        <taxon>Hexapoda</taxon>
        <taxon>Insecta</taxon>
        <taxon>Pterygota</taxon>
        <taxon>Neoptera</taxon>
        <taxon>Endopterygota</taxon>
        <taxon>Lepidoptera</taxon>
        <taxon>Glossata</taxon>
        <taxon>Ditrysia</taxon>
        <taxon>Tortricoidea</taxon>
        <taxon>Tortricidae</taxon>
        <taxon>Tortricinae</taxon>
        <taxon>Choristoneura</taxon>
    </lineage>
</organism>
<protein>
    <submittedName>
        <fullName evidence="1">Uncharacterized protein</fullName>
    </submittedName>
</protein>
<comment type="caution">
    <text evidence="1">The sequence shown here is derived from an EMBL/GenBank/DDBJ whole genome shotgun (WGS) entry which is preliminary data.</text>
</comment>